<feature type="compositionally biased region" description="Basic and acidic residues" evidence="1">
    <location>
        <begin position="208"/>
        <end position="218"/>
    </location>
</feature>
<accession>A0ABU6YMQ1</accession>
<sequence length="313" mass="35520">MVRTRNTDHASSSAPRTRRRKAEAQREASPFPEHIYDNRNYYEPSKKMTTRGLVYERSINFLLDPDFMRSKIEGLAPPPTKEDGAFEQAIVENHMGTLDLNHVLATIAQPGMRWDSYRPKSHKVDNGILTPQARGWQRLIVYNIHPIHHHTTFSMEIALLIYTLMARGRIHLTHIMCNFMHHVTTGDSDQRLPFLTLISKLAAAYGKGEKRNKARKTDIPQPPPPPIPSPLGHPPSSQVPPSAPAADRPSSSSAQPLDPIQKILKMLHRQERMLINTQYMICRAHSNLEFTDVLQVSSLEPEPPADDDTEEED</sequence>
<evidence type="ECO:0000313" key="2">
    <source>
        <dbReference type="EMBL" id="MED6210635.1"/>
    </source>
</evidence>
<name>A0ABU6YMQ1_9FABA</name>
<feature type="compositionally biased region" description="Acidic residues" evidence="1">
    <location>
        <begin position="303"/>
        <end position="313"/>
    </location>
</feature>
<gene>
    <name evidence="2" type="ORF">PIB30_066048</name>
</gene>
<feature type="region of interest" description="Disordered" evidence="1">
    <location>
        <begin position="1"/>
        <end position="32"/>
    </location>
</feature>
<organism evidence="2 3">
    <name type="scientific">Stylosanthes scabra</name>
    <dbReference type="NCBI Taxonomy" id="79078"/>
    <lineage>
        <taxon>Eukaryota</taxon>
        <taxon>Viridiplantae</taxon>
        <taxon>Streptophyta</taxon>
        <taxon>Embryophyta</taxon>
        <taxon>Tracheophyta</taxon>
        <taxon>Spermatophyta</taxon>
        <taxon>Magnoliopsida</taxon>
        <taxon>eudicotyledons</taxon>
        <taxon>Gunneridae</taxon>
        <taxon>Pentapetalae</taxon>
        <taxon>rosids</taxon>
        <taxon>fabids</taxon>
        <taxon>Fabales</taxon>
        <taxon>Fabaceae</taxon>
        <taxon>Papilionoideae</taxon>
        <taxon>50 kb inversion clade</taxon>
        <taxon>dalbergioids sensu lato</taxon>
        <taxon>Dalbergieae</taxon>
        <taxon>Pterocarpus clade</taxon>
        <taxon>Stylosanthes</taxon>
    </lineage>
</organism>
<evidence type="ECO:0000313" key="3">
    <source>
        <dbReference type="Proteomes" id="UP001341840"/>
    </source>
</evidence>
<keyword evidence="3" id="KW-1185">Reference proteome</keyword>
<reference evidence="2 3" key="1">
    <citation type="journal article" date="2023" name="Plants (Basel)">
        <title>Bridging the Gap: Combining Genomics and Transcriptomics Approaches to Understand Stylosanthes scabra, an Orphan Legume from the Brazilian Caatinga.</title>
        <authorList>
            <person name="Ferreira-Neto J.R.C."/>
            <person name="da Silva M.D."/>
            <person name="Binneck E."/>
            <person name="de Melo N.F."/>
            <person name="da Silva R.H."/>
            <person name="de Melo A.L.T.M."/>
            <person name="Pandolfi V."/>
            <person name="Bustamante F.O."/>
            <person name="Brasileiro-Vidal A.C."/>
            <person name="Benko-Iseppon A.M."/>
        </authorList>
    </citation>
    <scope>NUCLEOTIDE SEQUENCE [LARGE SCALE GENOMIC DNA]</scope>
    <source>
        <tissue evidence="2">Leaves</tissue>
    </source>
</reference>
<dbReference type="EMBL" id="JASCZI010242323">
    <property type="protein sequence ID" value="MED6210635.1"/>
    <property type="molecule type" value="Genomic_DNA"/>
</dbReference>
<feature type="region of interest" description="Disordered" evidence="1">
    <location>
        <begin position="294"/>
        <end position="313"/>
    </location>
</feature>
<proteinExistence type="predicted"/>
<comment type="caution">
    <text evidence="2">The sequence shown here is derived from an EMBL/GenBank/DDBJ whole genome shotgun (WGS) entry which is preliminary data.</text>
</comment>
<evidence type="ECO:0000256" key="1">
    <source>
        <dbReference type="SAM" id="MobiDB-lite"/>
    </source>
</evidence>
<dbReference type="Proteomes" id="UP001341840">
    <property type="component" value="Unassembled WGS sequence"/>
</dbReference>
<protein>
    <submittedName>
        <fullName evidence="2">Uncharacterized protein</fullName>
    </submittedName>
</protein>
<feature type="compositionally biased region" description="Low complexity" evidence="1">
    <location>
        <begin position="244"/>
        <end position="256"/>
    </location>
</feature>
<feature type="region of interest" description="Disordered" evidence="1">
    <location>
        <begin position="208"/>
        <end position="258"/>
    </location>
</feature>
<feature type="compositionally biased region" description="Pro residues" evidence="1">
    <location>
        <begin position="220"/>
        <end position="243"/>
    </location>
</feature>